<protein>
    <recommendedName>
        <fullName evidence="4">JmjC domain-containing protein</fullName>
    </recommendedName>
</protein>
<dbReference type="InterPro" id="IPR003347">
    <property type="entry name" value="JmjC_dom"/>
</dbReference>
<dbReference type="Gene3D" id="2.60.120.650">
    <property type="entry name" value="Cupin"/>
    <property type="match status" value="1"/>
</dbReference>
<accession>A0AA38I680</accession>
<dbReference type="GO" id="GO:0005737">
    <property type="term" value="C:cytoplasm"/>
    <property type="evidence" value="ECO:0007669"/>
    <property type="project" value="UniProtKB-SubCell"/>
</dbReference>
<organism evidence="5 6">
    <name type="scientific">Zophobas morio</name>
    <dbReference type="NCBI Taxonomy" id="2755281"/>
    <lineage>
        <taxon>Eukaryota</taxon>
        <taxon>Metazoa</taxon>
        <taxon>Ecdysozoa</taxon>
        <taxon>Arthropoda</taxon>
        <taxon>Hexapoda</taxon>
        <taxon>Insecta</taxon>
        <taxon>Pterygota</taxon>
        <taxon>Neoptera</taxon>
        <taxon>Endopterygota</taxon>
        <taxon>Coleoptera</taxon>
        <taxon>Polyphaga</taxon>
        <taxon>Cucujiformia</taxon>
        <taxon>Tenebrionidae</taxon>
        <taxon>Zophobas</taxon>
    </lineage>
</organism>
<name>A0AA38I680_9CUCU</name>
<dbReference type="InterPro" id="IPR041667">
    <property type="entry name" value="Cupin_8"/>
</dbReference>
<dbReference type="EMBL" id="JALNTZ010000006">
    <property type="protein sequence ID" value="KAJ3649810.1"/>
    <property type="molecule type" value="Genomic_DNA"/>
</dbReference>
<dbReference type="AlphaFoldDB" id="A0AA38I680"/>
<evidence type="ECO:0000256" key="1">
    <source>
        <dbReference type="ARBA" id="ARBA00004496"/>
    </source>
</evidence>
<comment type="subcellular location">
    <subcellularLocation>
        <location evidence="1">Cytoplasm</location>
    </subcellularLocation>
</comment>
<reference evidence="5" key="1">
    <citation type="journal article" date="2023" name="G3 (Bethesda)">
        <title>Whole genome assemblies of Zophobas morio and Tenebrio molitor.</title>
        <authorList>
            <person name="Kaur S."/>
            <person name="Stinson S.A."/>
            <person name="diCenzo G.C."/>
        </authorList>
    </citation>
    <scope>NUCLEOTIDE SEQUENCE</scope>
    <source>
        <strain evidence="5">QUZm001</strain>
    </source>
</reference>
<dbReference type="PANTHER" id="PTHR12461">
    <property type="entry name" value="HYPOXIA-INDUCIBLE FACTOR 1 ALPHA INHIBITOR-RELATED"/>
    <property type="match status" value="1"/>
</dbReference>
<dbReference type="SMART" id="SM00558">
    <property type="entry name" value="JmjC"/>
    <property type="match status" value="1"/>
</dbReference>
<comment type="function">
    <text evidence="3">May play a role in cellular stress response.</text>
</comment>
<evidence type="ECO:0000256" key="2">
    <source>
        <dbReference type="ARBA" id="ARBA00022490"/>
    </source>
</evidence>
<comment type="caution">
    <text evidence="5">The sequence shown here is derived from an EMBL/GenBank/DDBJ whole genome shotgun (WGS) entry which is preliminary data.</text>
</comment>
<dbReference type="Proteomes" id="UP001168821">
    <property type="component" value="Unassembled WGS sequence"/>
</dbReference>
<dbReference type="PROSITE" id="PS51184">
    <property type="entry name" value="JMJC"/>
    <property type="match status" value="1"/>
</dbReference>
<proteinExistence type="predicted"/>
<dbReference type="Pfam" id="PF13621">
    <property type="entry name" value="Cupin_8"/>
    <property type="match status" value="1"/>
</dbReference>
<keyword evidence="2" id="KW-0963">Cytoplasm</keyword>
<feature type="domain" description="JmjC" evidence="4">
    <location>
        <begin position="81"/>
        <end position="245"/>
    </location>
</feature>
<evidence type="ECO:0000313" key="6">
    <source>
        <dbReference type="Proteomes" id="UP001168821"/>
    </source>
</evidence>
<dbReference type="SUPFAM" id="SSF51197">
    <property type="entry name" value="Clavaminate synthase-like"/>
    <property type="match status" value="1"/>
</dbReference>
<gene>
    <name evidence="5" type="ORF">Zmor_021530</name>
</gene>
<dbReference type="PANTHER" id="PTHR12461:SF43">
    <property type="entry name" value="HSPB1-ASSOCIATED PROTEIN 1"/>
    <property type="match status" value="1"/>
</dbReference>
<sequence>MEPKDLRQLILSATEPFLIKNQLNWAPLTWTLDDWQQVLKDEKLIFRCGRKLFTKEPQWERKTVTKNATFKEFLSSMTTENQNWMYFDYKYLKEWFHGIKDLKDSINWSKFGFPELTFEDSTIWIGSAGAHTPCHVDTYGCNLIAQIYGRKQWVLCSPETDLKPTRVPYEESSIYSNLNFFSPNVEDFTGVKNCRKIILEPGDVLFVPHKWWHYVENLDTGISINVWLPLPIDDKERLKESLVQLFIAQITKNLNKEEKDMILNPNSDESIESTSIHASINLIKMCTNIVKSTKEPEDNINEESGTYYKKFSFLHPIPILSDEDFLTFLKEQKNRFNNIENEAGSCDTKELANLVNAFTHADVISLIESKLLQ</sequence>
<keyword evidence="6" id="KW-1185">Reference proteome</keyword>
<evidence type="ECO:0000313" key="5">
    <source>
        <dbReference type="EMBL" id="KAJ3649810.1"/>
    </source>
</evidence>
<evidence type="ECO:0000256" key="3">
    <source>
        <dbReference type="ARBA" id="ARBA00037342"/>
    </source>
</evidence>
<evidence type="ECO:0000259" key="4">
    <source>
        <dbReference type="PROSITE" id="PS51184"/>
    </source>
</evidence>